<proteinExistence type="predicted"/>
<dbReference type="RefSeq" id="WP_010958147.1">
    <property type="nucleotide sequence ID" value="NC_002971.4"/>
</dbReference>
<evidence type="ECO:0000313" key="2">
    <source>
        <dbReference type="Proteomes" id="UP000002671"/>
    </source>
</evidence>
<dbReference type="RefSeq" id="NP_820308.1">
    <property type="nucleotide sequence ID" value="NC_002971.4"/>
</dbReference>
<accession>Q83C18</accession>
<dbReference type="GeneID" id="1209223"/>
<keyword evidence="2" id="KW-1185">Reference proteome</keyword>
<dbReference type="AlphaFoldDB" id="Q83C18"/>
<gene>
    <name evidence="1" type="ordered locus">CBU_1318</name>
</gene>
<dbReference type="KEGG" id="cbu:CBU_1318"/>
<dbReference type="OrthoDB" id="2081179at2"/>
<dbReference type="Proteomes" id="UP000002671">
    <property type="component" value="Chromosome"/>
</dbReference>
<dbReference type="PATRIC" id="fig|227377.7.peg.1309"/>
<dbReference type="HOGENOM" id="CLU_102098_0_0_6"/>
<name>Q83C18_COXBU</name>
<protein>
    <submittedName>
        <fullName evidence="1">Hypothetical cytosolic protein</fullName>
    </submittedName>
</protein>
<dbReference type="EMBL" id="AE016828">
    <property type="protein sequence ID" value="AAO90822.1"/>
    <property type="molecule type" value="Genomic_DNA"/>
</dbReference>
<evidence type="ECO:0000313" key="1">
    <source>
        <dbReference type="EMBL" id="AAO90822.1"/>
    </source>
</evidence>
<reference evidence="1 2" key="1">
    <citation type="journal article" date="2003" name="Proc. Natl. Acad. Sci. U.S.A.">
        <title>Complete genome sequence of the Q-fever pathogen, Coxiella burnetii.</title>
        <authorList>
            <person name="Seshadri R."/>
            <person name="Paulsen I.T."/>
            <person name="Eisen J.A."/>
            <person name="Read T.D."/>
            <person name="Nelson K.E."/>
            <person name="Nelson W.C."/>
            <person name="Ward N.L."/>
            <person name="Tettelin H."/>
            <person name="Davidsen T.M."/>
            <person name="Beanan M.J."/>
            <person name="Deboy R.T."/>
            <person name="Daugherty S.C."/>
            <person name="Brinkac L.M."/>
            <person name="Madupu R."/>
            <person name="Dodson R.J."/>
            <person name="Khouri H.M."/>
            <person name="Lee K.H."/>
            <person name="Carty H.A."/>
            <person name="Scanlan D."/>
            <person name="Heinzen R.A."/>
            <person name="Thompson H.A."/>
            <person name="Samuel J.E."/>
            <person name="Fraser C.M."/>
            <person name="Heidelberg J.F."/>
        </authorList>
    </citation>
    <scope>NUCLEOTIDE SEQUENCE [LARGE SCALE GENOMIC DNA]</scope>
    <source>
        <strain evidence="2">RSA 493 / Nine Mile phase I</strain>
    </source>
</reference>
<dbReference type="STRING" id="227377.CBU_1318"/>
<reference evidence="1 2" key="2">
    <citation type="journal article" date="2009" name="Infect. Immun.">
        <title>Comparative genomics reveal extensive transposon-mediated genomic plasticity and diversity among potential effector proteins within the genus Coxiella.</title>
        <authorList>
            <person name="Beare P.A."/>
            <person name="Unsworth N."/>
            <person name="Andoh M."/>
            <person name="Voth D.E."/>
            <person name="Omsland A."/>
            <person name="Gilk S.D."/>
            <person name="Williams K.P."/>
            <person name="Sobral B.W."/>
            <person name="Kupko J.J.III."/>
            <person name="Porcella S.F."/>
            <person name="Samuel J.E."/>
            <person name="Heinzen R.A."/>
        </authorList>
    </citation>
    <scope>NUCLEOTIDE SEQUENCE [LARGE SCALE GENOMIC DNA]</scope>
    <source>
        <strain evidence="2">RSA 493 / Nine Mile phase I</strain>
    </source>
</reference>
<organism evidence="1 2">
    <name type="scientific">Coxiella burnetii (strain RSA 493 / Nine Mile phase I)</name>
    <dbReference type="NCBI Taxonomy" id="227377"/>
    <lineage>
        <taxon>Bacteria</taxon>
        <taxon>Pseudomonadati</taxon>
        <taxon>Pseudomonadota</taxon>
        <taxon>Gammaproteobacteria</taxon>
        <taxon>Legionellales</taxon>
        <taxon>Coxiellaceae</taxon>
        <taxon>Coxiella</taxon>
    </lineage>
</organism>
<sequence length="207" mass="24306">MHQVNENSKDPKCVYCFVELDKKNRSKDHVPPRCFFTSNELNQFNAITVPSCRSCNNGDNVKDENAKHLLHLCTMQMERETKESVENHRSTIQKNGRICEQLARSESILVQDAWTGILTHEKLIAFDTYYLEDTKSVFQRVERGLYWCHYRKYLNASNYTIGFPAGVHVLRNPETDFLRKRKLFKFIVDLSHQLERFDLLPNVFTIG</sequence>
<dbReference type="EnsemblBacteria" id="AAO90822">
    <property type="protein sequence ID" value="AAO90822"/>
    <property type="gene ID" value="CBU_1318"/>
</dbReference>